<dbReference type="GO" id="GO:0016301">
    <property type="term" value="F:kinase activity"/>
    <property type="evidence" value="ECO:0007669"/>
    <property type="project" value="UniProtKB-KW"/>
</dbReference>
<dbReference type="InParanoid" id="A0A0V0QNS0"/>
<dbReference type="Proteomes" id="UP000054937">
    <property type="component" value="Unassembled WGS sequence"/>
</dbReference>
<sequence>MSIYNPNLPFKYYTPEIFKNVSLQTEENLDQQKIKNELNQQVKQQSFAQIDDLKNNSCSSPTKESGRNNLTNLDFEFSGINLQKFQTIVQEIESPEKQMQKHKQLEQEEKLEDEKALLRLTEQDLYKQQYLESFRKQYYRYFSSDLDMYTYNFLTRQFSQKIMYNDPIKFKHDVIVYKKLQNLFKKSSQLSEISTQIISTFNASQNSNSYIIQEKGIISLKEWIDRRIQYNIVFTQDQESQLFYIANKLVKSINILHQKSIYHSNICPENIEILYAEKLLSGFDIKISDSRSFNFSYNVINCLVPQYYPDLSKYNMLLSPFKRLRAEFFQVGRIIQKLCLSSVFIEVQGYQSESCFEKYIENMFQNDLQIIKKCIIFLSDFFSPQLVHLLQVLLDYELYDDQQILKLVMNQQSFNFSEYQVYKLQDPLNIIDGPNNQIQKLVDNFKENVNGCFDYKQLQEQLTYISYLEAFSCNKLCQVYSIALLKQLIEDITFAIQNQEQLIKAKINEDSKFYDQNQEKNKLGQLLLLKTEIQKILAHSNYNLGIQKLFTTSHIINQQ</sequence>
<accession>A0A0V0QNS0</accession>
<name>A0A0V0QNS0_PSEPJ</name>
<keyword evidence="1" id="KW-0808">Transferase</keyword>
<keyword evidence="2" id="KW-1185">Reference proteome</keyword>
<reference evidence="1 2" key="1">
    <citation type="journal article" date="2015" name="Sci. Rep.">
        <title>Genome of the facultative scuticociliatosis pathogen Pseudocohnilembus persalinus provides insight into its virulence through horizontal gene transfer.</title>
        <authorList>
            <person name="Xiong J."/>
            <person name="Wang G."/>
            <person name="Cheng J."/>
            <person name="Tian M."/>
            <person name="Pan X."/>
            <person name="Warren A."/>
            <person name="Jiang C."/>
            <person name="Yuan D."/>
            <person name="Miao W."/>
        </authorList>
    </citation>
    <scope>NUCLEOTIDE SEQUENCE [LARGE SCALE GENOMIC DNA]</scope>
    <source>
        <strain evidence="1">36N120E</strain>
    </source>
</reference>
<protein>
    <submittedName>
        <fullName evidence="1">Protein kinase-like domain</fullName>
    </submittedName>
</protein>
<keyword evidence="1" id="KW-0418">Kinase</keyword>
<organism evidence="1 2">
    <name type="scientific">Pseudocohnilembus persalinus</name>
    <name type="common">Ciliate</name>
    <dbReference type="NCBI Taxonomy" id="266149"/>
    <lineage>
        <taxon>Eukaryota</taxon>
        <taxon>Sar</taxon>
        <taxon>Alveolata</taxon>
        <taxon>Ciliophora</taxon>
        <taxon>Intramacronucleata</taxon>
        <taxon>Oligohymenophorea</taxon>
        <taxon>Scuticociliatia</taxon>
        <taxon>Philasterida</taxon>
        <taxon>Pseudocohnilembidae</taxon>
        <taxon>Pseudocohnilembus</taxon>
    </lineage>
</organism>
<evidence type="ECO:0000313" key="1">
    <source>
        <dbReference type="EMBL" id="KRX03770.1"/>
    </source>
</evidence>
<dbReference type="AlphaFoldDB" id="A0A0V0QNS0"/>
<dbReference type="SUPFAM" id="SSF56112">
    <property type="entry name" value="Protein kinase-like (PK-like)"/>
    <property type="match status" value="1"/>
</dbReference>
<evidence type="ECO:0000313" key="2">
    <source>
        <dbReference type="Proteomes" id="UP000054937"/>
    </source>
</evidence>
<dbReference type="InterPro" id="IPR011009">
    <property type="entry name" value="Kinase-like_dom_sf"/>
</dbReference>
<comment type="caution">
    <text evidence="1">The sequence shown here is derived from an EMBL/GenBank/DDBJ whole genome shotgun (WGS) entry which is preliminary data.</text>
</comment>
<proteinExistence type="predicted"/>
<dbReference type="EMBL" id="LDAU01000126">
    <property type="protein sequence ID" value="KRX03770.1"/>
    <property type="molecule type" value="Genomic_DNA"/>
</dbReference>
<gene>
    <name evidence="1" type="ORF">PPERSA_04278</name>
</gene>